<reference evidence="1" key="1">
    <citation type="submission" date="2023-05" db="EMBL/GenBank/DDBJ databases">
        <authorList>
            <person name="Stuckert A."/>
        </authorList>
    </citation>
    <scope>NUCLEOTIDE SEQUENCE</scope>
</reference>
<protein>
    <submittedName>
        <fullName evidence="1">Uncharacterized protein</fullName>
    </submittedName>
</protein>
<gene>
    <name evidence="1" type="ORF">SPARVUS_LOCUS11463922</name>
</gene>
<dbReference type="EMBL" id="CATNWA010016471">
    <property type="protein sequence ID" value="CAI9592970.1"/>
    <property type="molecule type" value="Genomic_DNA"/>
</dbReference>
<keyword evidence="2" id="KW-1185">Reference proteome</keyword>
<evidence type="ECO:0000313" key="1">
    <source>
        <dbReference type="EMBL" id="CAI9592970.1"/>
    </source>
</evidence>
<name>A0ABN9F7E9_9NEOB</name>
<proteinExistence type="predicted"/>
<organism evidence="1 2">
    <name type="scientific">Staurois parvus</name>
    <dbReference type="NCBI Taxonomy" id="386267"/>
    <lineage>
        <taxon>Eukaryota</taxon>
        <taxon>Metazoa</taxon>
        <taxon>Chordata</taxon>
        <taxon>Craniata</taxon>
        <taxon>Vertebrata</taxon>
        <taxon>Euteleostomi</taxon>
        <taxon>Amphibia</taxon>
        <taxon>Batrachia</taxon>
        <taxon>Anura</taxon>
        <taxon>Neobatrachia</taxon>
        <taxon>Ranoidea</taxon>
        <taxon>Ranidae</taxon>
        <taxon>Staurois</taxon>
    </lineage>
</organism>
<dbReference type="Proteomes" id="UP001162483">
    <property type="component" value="Unassembled WGS sequence"/>
</dbReference>
<sequence length="51" mass="5941">MSCQSAPGSTYIHSYRPKKKPMHFISICTAPNRMLLQYHAIWCRQTHCVCD</sequence>
<evidence type="ECO:0000313" key="2">
    <source>
        <dbReference type="Proteomes" id="UP001162483"/>
    </source>
</evidence>
<accession>A0ABN9F7E9</accession>
<comment type="caution">
    <text evidence="1">The sequence shown here is derived from an EMBL/GenBank/DDBJ whole genome shotgun (WGS) entry which is preliminary data.</text>
</comment>